<evidence type="ECO:0000256" key="1">
    <source>
        <dbReference type="ARBA" id="ARBA00004196"/>
    </source>
</evidence>
<dbReference type="InterPro" id="IPR030678">
    <property type="entry name" value="Peptide/Ni-bd"/>
</dbReference>
<dbReference type="PROSITE" id="PS51257">
    <property type="entry name" value="PROKAR_LIPOPROTEIN"/>
    <property type="match status" value="1"/>
</dbReference>
<evidence type="ECO:0000313" key="7">
    <source>
        <dbReference type="Proteomes" id="UP001597427"/>
    </source>
</evidence>
<proteinExistence type="inferred from homology"/>
<dbReference type="PIRSF" id="PIRSF002741">
    <property type="entry name" value="MppA"/>
    <property type="match status" value="1"/>
</dbReference>
<reference evidence="7" key="1">
    <citation type="journal article" date="2019" name="Int. J. Syst. Evol. Microbiol.">
        <title>The Global Catalogue of Microorganisms (GCM) 10K type strain sequencing project: providing services to taxonomists for standard genome sequencing and annotation.</title>
        <authorList>
            <consortium name="The Broad Institute Genomics Platform"/>
            <consortium name="The Broad Institute Genome Sequencing Center for Infectious Disease"/>
            <person name="Wu L."/>
            <person name="Ma J."/>
        </authorList>
    </citation>
    <scope>NUCLEOTIDE SEQUENCE [LARGE SCALE GENOMIC DNA]</scope>
    <source>
        <strain evidence="7">TISTR 932</strain>
    </source>
</reference>
<dbReference type="Proteomes" id="UP001597427">
    <property type="component" value="Unassembled WGS sequence"/>
</dbReference>
<evidence type="ECO:0000259" key="5">
    <source>
        <dbReference type="Pfam" id="PF00496"/>
    </source>
</evidence>
<evidence type="ECO:0000313" key="6">
    <source>
        <dbReference type="EMBL" id="MFD2728214.1"/>
    </source>
</evidence>
<gene>
    <name evidence="6" type="ORF">ACFSR0_02020</name>
</gene>
<keyword evidence="4" id="KW-0732">Signal</keyword>
<keyword evidence="7" id="KW-1185">Reference proteome</keyword>
<dbReference type="InterPro" id="IPR000914">
    <property type="entry name" value="SBP_5_dom"/>
</dbReference>
<dbReference type="CDD" id="cd08504">
    <property type="entry name" value="PBP2_OppA"/>
    <property type="match status" value="1"/>
</dbReference>
<evidence type="ECO:0000256" key="2">
    <source>
        <dbReference type="ARBA" id="ARBA00005695"/>
    </source>
</evidence>
<comment type="similarity">
    <text evidence="2">Belongs to the bacterial solute-binding protein 5 family.</text>
</comment>
<dbReference type="Gene3D" id="3.40.190.10">
    <property type="entry name" value="Periplasmic binding protein-like II"/>
    <property type="match status" value="1"/>
</dbReference>
<dbReference type="PANTHER" id="PTHR30290:SF10">
    <property type="entry name" value="PERIPLASMIC OLIGOPEPTIDE-BINDING PROTEIN-RELATED"/>
    <property type="match status" value="1"/>
</dbReference>
<feature type="domain" description="Solute-binding protein family 5" evidence="5">
    <location>
        <begin position="82"/>
        <end position="469"/>
    </location>
</feature>
<dbReference type="PANTHER" id="PTHR30290">
    <property type="entry name" value="PERIPLASMIC BINDING COMPONENT OF ABC TRANSPORTER"/>
    <property type="match status" value="1"/>
</dbReference>
<comment type="caution">
    <text evidence="6">The sequence shown here is derived from an EMBL/GenBank/DDBJ whole genome shotgun (WGS) entry which is preliminary data.</text>
</comment>
<organism evidence="6 7">
    <name type="scientific">Enterococcus camelliae</name>
    <dbReference type="NCBI Taxonomy" id="453959"/>
    <lineage>
        <taxon>Bacteria</taxon>
        <taxon>Bacillati</taxon>
        <taxon>Bacillota</taxon>
        <taxon>Bacilli</taxon>
        <taxon>Lactobacillales</taxon>
        <taxon>Enterococcaceae</taxon>
        <taxon>Enterococcus</taxon>
    </lineage>
</organism>
<protein>
    <submittedName>
        <fullName evidence="6">Peptide ABC transporter substrate-binding protein</fullName>
    </submittedName>
</protein>
<evidence type="ECO:0000256" key="4">
    <source>
        <dbReference type="ARBA" id="ARBA00022729"/>
    </source>
</evidence>
<keyword evidence="3" id="KW-0813">Transport</keyword>
<sequence length="550" mass="61181">MKKGRMTRISFSILGLFLLGGCYNNQSSSKTTSSSEKKQEFTQLIGSELATADTSLATDTLSFYMINNYDEGLYRLDKDNQPIPAGAKSLADVSSDGKTYTVKLREDAKWSNGDKVTAKDYVYGWQRTVDPKTASQYAFMFSNVVNADDIADGKKAVSELGVKAIDDYTLEITLTKATPYFPSLLAFPSFFPQNQKYIEEQGTKYAATSNNLIFNGPFKLEGYDGPGIDTEWKLVKNDTYWDKKKVKLNTINFSVVKETSTAYNMFQDGQAQDISLSGELAKQKANDKEYIAEPLAATFYVEFNQAANNSPYRNANLRKAISYAIDRESLVENILGNGSVVSTGLIPSGMSFNPETKADFTKDAGLSLDYDKAKAKEYWEKAKSELGITSLSFDFISSDTDATKQVTQYLKAQIEDTLAGITVNLTPVPGTVRLDRVNSGDFQVALNNWVADYNDPSTFLDLFLKDSSYNRGKWLNDDYNKAVTAAANQNANDETKRWQDMIDADTILNDDMGIVPLYQPKEAHLRSSSLKGIVSHPAGAQYDFKWAYIK</sequence>
<evidence type="ECO:0000256" key="3">
    <source>
        <dbReference type="ARBA" id="ARBA00022448"/>
    </source>
</evidence>
<name>A0ABW5TH28_9ENTE</name>
<dbReference type="RefSeq" id="WP_379979395.1">
    <property type="nucleotide sequence ID" value="NZ_JBHUMO010000011.1"/>
</dbReference>
<dbReference type="SUPFAM" id="SSF53850">
    <property type="entry name" value="Periplasmic binding protein-like II"/>
    <property type="match status" value="1"/>
</dbReference>
<dbReference type="Gene3D" id="3.10.105.10">
    <property type="entry name" value="Dipeptide-binding Protein, Domain 3"/>
    <property type="match status" value="1"/>
</dbReference>
<dbReference type="InterPro" id="IPR039424">
    <property type="entry name" value="SBP_5"/>
</dbReference>
<dbReference type="Pfam" id="PF00496">
    <property type="entry name" value="SBP_bac_5"/>
    <property type="match status" value="1"/>
</dbReference>
<dbReference type="Gene3D" id="3.90.76.10">
    <property type="entry name" value="Dipeptide-binding Protein, Domain 1"/>
    <property type="match status" value="1"/>
</dbReference>
<dbReference type="EMBL" id="JBHUMO010000011">
    <property type="protein sequence ID" value="MFD2728214.1"/>
    <property type="molecule type" value="Genomic_DNA"/>
</dbReference>
<comment type="subcellular location">
    <subcellularLocation>
        <location evidence="1">Cell envelope</location>
    </subcellularLocation>
</comment>
<accession>A0ABW5TH28</accession>